<dbReference type="RefSeq" id="WP_108739074.1">
    <property type="nucleotide sequence ID" value="NZ_CP020918.1"/>
</dbReference>
<name>A0A2S1L8N8_9FLAO</name>
<gene>
    <name evidence="1" type="ORF">FFWV33_00510</name>
</gene>
<dbReference type="AlphaFoldDB" id="A0A2S1L8N8"/>
<dbReference type="KEGG" id="ffa:FFWV33_00510"/>
<dbReference type="Gene3D" id="3.10.450.360">
    <property type="match status" value="1"/>
</dbReference>
<organism evidence="1 2">
    <name type="scientific">Flavobacterium faecale</name>
    <dbReference type="NCBI Taxonomy" id="1355330"/>
    <lineage>
        <taxon>Bacteria</taxon>
        <taxon>Pseudomonadati</taxon>
        <taxon>Bacteroidota</taxon>
        <taxon>Flavobacteriia</taxon>
        <taxon>Flavobacteriales</taxon>
        <taxon>Flavobacteriaceae</taxon>
        <taxon>Flavobacterium</taxon>
    </lineage>
</organism>
<proteinExistence type="predicted"/>
<dbReference type="Proteomes" id="UP000244527">
    <property type="component" value="Chromosome"/>
</dbReference>
<reference evidence="1 2" key="1">
    <citation type="submission" date="2017-04" db="EMBL/GenBank/DDBJ databases">
        <title>Compelte genome sequence of WV33.</title>
        <authorList>
            <person name="Lee P.C."/>
        </authorList>
    </citation>
    <scope>NUCLEOTIDE SEQUENCE [LARGE SCALE GENOMIC DNA]</scope>
    <source>
        <strain evidence="1 2">WV33</strain>
    </source>
</reference>
<dbReference type="SUPFAM" id="SSF160574">
    <property type="entry name" value="BT0923-like"/>
    <property type="match status" value="1"/>
</dbReference>
<evidence type="ECO:0000313" key="2">
    <source>
        <dbReference type="Proteomes" id="UP000244527"/>
    </source>
</evidence>
<evidence type="ECO:0000313" key="1">
    <source>
        <dbReference type="EMBL" id="AWG20105.1"/>
    </source>
</evidence>
<keyword evidence="2" id="KW-1185">Reference proteome</keyword>
<dbReference type="OrthoDB" id="1138938at2"/>
<accession>A0A2S1L8N8</accession>
<protein>
    <submittedName>
        <fullName evidence="1">Uncharacterized protein</fullName>
    </submittedName>
</protein>
<dbReference type="EMBL" id="CP020918">
    <property type="protein sequence ID" value="AWG20105.1"/>
    <property type="molecule type" value="Genomic_DNA"/>
</dbReference>
<sequence>MKNLTLLFTLLTINLVIGQVQKQHVVEVPIEVSNAFEQAYPHKNVVWSSDFEGHNNQQLTYIAKFKVENREVAVHYDQAGHFELIEEALSLSGLKAAITKYIAKNYGTFKSTEAVKIIDSQNKTTYEVGITDNTYFFDLQFDDTGYFLQLIDKN</sequence>